<dbReference type="PANTHER" id="PTHR30163:SF8">
    <property type="entry name" value="LYTIC MUREIN TRANSGLYCOSYLASE"/>
    <property type="match status" value="1"/>
</dbReference>
<dbReference type="InterPro" id="IPR011970">
    <property type="entry name" value="MltB_2"/>
</dbReference>
<dbReference type="GO" id="GO:0009253">
    <property type="term" value="P:peptidoglycan catabolic process"/>
    <property type="evidence" value="ECO:0007669"/>
    <property type="project" value="TreeGrafter"/>
</dbReference>
<dbReference type="InterPro" id="IPR036365">
    <property type="entry name" value="PGBD-like_sf"/>
</dbReference>
<dbReference type="EMBL" id="JADQDO010000008">
    <property type="protein sequence ID" value="MBF9234752.1"/>
    <property type="molecule type" value="Genomic_DNA"/>
</dbReference>
<evidence type="ECO:0000259" key="3">
    <source>
        <dbReference type="Pfam" id="PF13406"/>
    </source>
</evidence>
<dbReference type="PANTHER" id="PTHR30163">
    <property type="entry name" value="MEMBRANE-BOUND LYTIC MUREIN TRANSGLYCOSYLASE B"/>
    <property type="match status" value="1"/>
</dbReference>
<dbReference type="SUPFAM" id="SSF53955">
    <property type="entry name" value="Lysozyme-like"/>
    <property type="match status" value="1"/>
</dbReference>
<dbReference type="Pfam" id="PF01471">
    <property type="entry name" value="PG_binding_1"/>
    <property type="match status" value="1"/>
</dbReference>
<dbReference type="Gene3D" id="1.10.8.350">
    <property type="entry name" value="Bacterial muramidase"/>
    <property type="match status" value="1"/>
</dbReference>
<comment type="caution">
    <text evidence="4">The sequence shown here is derived from an EMBL/GenBank/DDBJ whole genome shotgun (WGS) entry which is preliminary data.</text>
</comment>
<dbReference type="NCBIfam" id="TIGR02283">
    <property type="entry name" value="MltB_2"/>
    <property type="match status" value="1"/>
</dbReference>
<organism evidence="4 5">
    <name type="scientific">Microvirga alba</name>
    <dbReference type="NCBI Taxonomy" id="2791025"/>
    <lineage>
        <taxon>Bacteria</taxon>
        <taxon>Pseudomonadati</taxon>
        <taxon>Pseudomonadota</taxon>
        <taxon>Alphaproteobacteria</taxon>
        <taxon>Hyphomicrobiales</taxon>
        <taxon>Methylobacteriaceae</taxon>
        <taxon>Microvirga</taxon>
    </lineage>
</organism>
<dbReference type="CDD" id="cd13399">
    <property type="entry name" value="Slt35-like"/>
    <property type="match status" value="1"/>
</dbReference>
<dbReference type="InterPro" id="IPR043426">
    <property type="entry name" value="MltB-like"/>
</dbReference>
<evidence type="ECO:0000313" key="5">
    <source>
        <dbReference type="Proteomes" id="UP000599312"/>
    </source>
</evidence>
<dbReference type="InterPro" id="IPR031304">
    <property type="entry name" value="SLT_2"/>
</dbReference>
<gene>
    <name evidence="4" type="ORF">I2H38_15355</name>
</gene>
<feature type="domain" description="Transglycosylase SLT" evidence="3">
    <location>
        <begin position="44"/>
        <end position="330"/>
    </location>
</feature>
<dbReference type="SUPFAM" id="SSF47090">
    <property type="entry name" value="PGBD-like"/>
    <property type="match status" value="1"/>
</dbReference>
<dbReference type="Gene3D" id="1.10.101.10">
    <property type="entry name" value="PGBD-like superfamily/PGBD"/>
    <property type="match status" value="1"/>
</dbReference>
<dbReference type="Pfam" id="PF13406">
    <property type="entry name" value="SLT_2"/>
    <property type="match status" value="1"/>
</dbReference>
<evidence type="ECO:0000259" key="2">
    <source>
        <dbReference type="Pfam" id="PF01471"/>
    </source>
</evidence>
<feature type="chain" id="PRO_5037863151" evidence="1">
    <location>
        <begin position="30"/>
        <end position="410"/>
    </location>
</feature>
<accession>A0A931BXQ8</accession>
<dbReference type="InterPro" id="IPR036366">
    <property type="entry name" value="PGBDSf"/>
</dbReference>
<feature type="domain" description="Peptidoglycan binding-like" evidence="2">
    <location>
        <begin position="352"/>
        <end position="406"/>
    </location>
</feature>
<dbReference type="Proteomes" id="UP000599312">
    <property type="component" value="Unassembled WGS sequence"/>
</dbReference>
<protein>
    <submittedName>
        <fullName evidence="4">Lytic murein transglycosylase</fullName>
    </submittedName>
</protein>
<dbReference type="GO" id="GO:0008933">
    <property type="term" value="F:peptidoglycan lytic transglycosylase activity"/>
    <property type="evidence" value="ECO:0007669"/>
    <property type="project" value="TreeGrafter"/>
</dbReference>
<feature type="signal peptide" evidence="1">
    <location>
        <begin position="1"/>
        <end position="29"/>
    </location>
</feature>
<sequence length="410" mass="45180">MHQPLRSARRSVGGALILGLCFSLSLAEAAFAPARAQEASQAGFQRFVQGLWPAAKARGVSRATFDEAFRGVEPDPKIIALTNKQSEFVRPIWEYINGSVSAQRLERGRDMAAQWSKTLDAIERTYGVPRSIVLGVWGMETNFGSFTGSIYVVRALATLAYTRYRGDFFKEELLIALQILEDDHIDRAKMLGSWAGAMGQTQFMPSSFMKYAVDGNRDGVRDIWGSVPDALASTANYLREQGWESGLPWGFEVQLPKGFDFRNLRQGFASWSALGLRRVDGKAIPRSGEATLFLPGGAKGPAFLVTENYNVIKTYNSSDAYAMGVAYLGDRVMGGSPIQGAWPKDEPLLDKDQRQEVQKRLAGLGLYEGDADGKLGSKTREAVRNFQLKRGLIPDGYADLATLRELRAAR</sequence>
<dbReference type="RefSeq" id="WP_196272746.1">
    <property type="nucleotide sequence ID" value="NZ_JADQDO010000008.1"/>
</dbReference>
<keyword evidence="1" id="KW-0732">Signal</keyword>
<proteinExistence type="predicted"/>
<evidence type="ECO:0000313" key="4">
    <source>
        <dbReference type="EMBL" id="MBF9234752.1"/>
    </source>
</evidence>
<dbReference type="AlphaFoldDB" id="A0A931BXQ8"/>
<reference evidence="4" key="1">
    <citation type="submission" date="2020-11" db="EMBL/GenBank/DDBJ databases">
        <authorList>
            <person name="Kim M.K."/>
        </authorList>
    </citation>
    <scope>NUCLEOTIDE SEQUENCE</scope>
    <source>
        <strain evidence="4">BT350</strain>
    </source>
</reference>
<evidence type="ECO:0000256" key="1">
    <source>
        <dbReference type="SAM" id="SignalP"/>
    </source>
</evidence>
<dbReference type="InterPro" id="IPR002477">
    <property type="entry name" value="Peptidoglycan-bd-like"/>
</dbReference>
<keyword evidence="5" id="KW-1185">Reference proteome</keyword>
<name>A0A931BXQ8_9HYPH</name>
<dbReference type="InterPro" id="IPR023346">
    <property type="entry name" value="Lysozyme-like_dom_sf"/>
</dbReference>
<dbReference type="Gene3D" id="1.10.530.10">
    <property type="match status" value="1"/>
</dbReference>